<keyword evidence="3" id="KW-1185">Reference proteome</keyword>
<gene>
    <name evidence="2" type="ORF">ATL17_3295</name>
</gene>
<evidence type="ECO:0000313" key="2">
    <source>
        <dbReference type="EMBL" id="TDQ60408.1"/>
    </source>
</evidence>
<proteinExistence type="predicted"/>
<dbReference type="Proteomes" id="UP000295391">
    <property type="component" value="Unassembled WGS sequence"/>
</dbReference>
<organism evidence="2 3">
    <name type="scientific">Maritalea mobilis</name>
    <dbReference type="NCBI Taxonomy" id="483324"/>
    <lineage>
        <taxon>Bacteria</taxon>
        <taxon>Pseudomonadati</taxon>
        <taxon>Pseudomonadota</taxon>
        <taxon>Alphaproteobacteria</taxon>
        <taxon>Hyphomicrobiales</taxon>
        <taxon>Devosiaceae</taxon>
        <taxon>Maritalea</taxon>
    </lineage>
</organism>
<protein>
    <submittedName>
        <fullName evidence="2">Uncharacterized protein</fullName>
    </submittedName>
</protein>
<dbReference type="AlphaFoldDB" id="A0A4V6PX08"/>
<keyword evidence="1" id="KW-0732">Signal</keyword>
<reference evidence="2 3" key="1">
    <citation type="submission" date="2019-03" db="EMBL/GenBank/DDBJ databases">
        <title>Genomic Encyclopedia of Type Strains, Phase III (KMG-III): the genomes of soil and plant-associated and newly described type strains.</title>
        <authorList>
            <person name="Whitman W."/>
        </authorList>
    </citation>
    <scope>NUCLEOTIDE SEQUENCE [LARGE SCALE GENOMIC DNA]</scope>
    <source>
        <strain evidence="2 3">CGMCC 1.7002</strain>
    </source>
</reference>
<name>A0A4V6PX08_9HYPH</name>
<comment type="caution">
    <text evidence="2">The sequence shown here is derived from an EMBL/GenBank/DDBJ whole genome shotgun (WGS) entry which is preliminary data.</text>
</comment>
<sequence length="175" mass="18661">MNMKIAALSSFILLTSAAAIDAAPIVPQDGLWRGDATGGSVEDCNPMMENMLQNNGAFTQKGETRRIKWGGKFDPNSMNIFNEEGAPMAWESTGENSYKGKIFDGSSCANADTNSCTRVGATVTMQLISPTKIEGTTLVELGTLMGDTEAMAALKQMGMADCKVNVTYDVQRVGD</sequence>
<dbReference type="EMBL" id="SNYR01000004">
    <property type="protein sequence ID" value="TDQ60408.1"/>
    <property type="molecule type" value="Genomic_DNA"/>
</dbReference>
<accession>A0A4V6PX08</accession>
<evidence type="ECO:0000256" key="1">
    <source>
        <dbReference type="SAM" id="SignalP"/>
    </source>
</evidence>
<feature type="signal peptide" evidence="1">
    <location>
        <begin position="1"/>
        <end position="22"/>
    </location>
</feature>
<feature type="chain" id="PRO_5020310388" evidence="1">
    <location>
        <begin position="23"/>
        <end position="175"/>
    </location>
</feature>
<evidence type="ECO:0000313" key="3">
    <source>
        <dbReference type="Proteomes" id="UP000295391"/>
    </source>
</evidence>